<feature type="signal peptide" evidence="1">
    <location>
        <begin position="1"/>
        <end position="23"/>
    </location>
</feature>
<organism evidence="2 3">
    <name type="scientific">Paraclostridium bifermentans</name>
    <name type="common">Clostridium bifermentans</name>
    <dbReference type="NCBI Taxonomy" id="1490"/>
    <lineage>
        <taxon>Bacteria</taxon>
        <taxon>Bacillati</taxon>
        <taxon>Bacillota</taxon>
        <taxon>Clostridia</taxon>
        <taxon>Peptostreptococcales</taxon>
        <taxon>Peptostreptococcaceae</taxon>
        <taxon>Paraclostridium</taxon>
    </lineage>
</organism>
<feature type="chain" id="PRO_5039212232" evidence="1">
    <location>
        <begin position="24"/>
        <end position="323"/>
    </location>
</feature>
<dbReference type="AlphaFoldDB" id="A0A5P3XCI7"/>
<keyword evidence="1" id="KW-0732">Signal</keyword>
<evidence type="ECO:0000256" key="1">
    <source>
        <dbReference type="SAM" id="SignalP"/>
    </source>
</evidence>
<accession>A0A5P3XCI7</accession>
<sequence length="323" mass="37523">MLKTKITILILVALMGSTIVSNANEVNTQDLILGGCKLKQCEVKSDKRTKNYDEENIIERFFRPSKLPILNDKDESSLYNMYGSKDINLKIPNNLLKTPEDTIINYFSVLREAANPTENNHTGCGSLGDTRGPYPVAYNFLSNSYKQGHSYEEYLKSFENKLHINLIKLNKLPSDENNKTDLKYFVELEIIEGTNEKKGVFAYYYGYIYLNKENGVYKIKDMQYAPENYLCAPYHGWNYDAKLVVEIKYRDWCSLVSGDVKVKQDGYEKKVYFKDKDGNQYYVLFYQLTNGYDIKIADYKKNKNGKWEVIYINPESCLEKKNS</sequence>
<dbReference type="Proteomes" id="UP000326961">
    <property type="component" value="Chromosome"/>
</dbReference>
<reference evidence="2 3" key="1">
    <citation type="submission" date="2018-09" db="EMBL/GenBank/DDBJ databases">
        <title>A clostridial neurotoxin that targets Anopheles mosquitoes.</title>
        <authorList>
            <person name="Contreras E."/>
            <person name="Masuyer G."/>
            <person name="Qureshi N."/>
            <person name="Chawla S."/>
            <person name="Lim H.L."/>
            <person name="Chen J."/>
            <person name="Stenmark P."/>
            <person name="Gill S."/>
        </authorList>
    </citation>
    <scope>NUCLEOTIDE SEQUENCE [LARGE SCALE GENOMIC DNA]</scope>
    <source>
        <strain evidence="2 3">Cbm</strain>
    </source>
</reference>
<gene>
    <name evidence="2" type="ORF">D4A35_02540</name>
</gene>
<name>A0A5P3XCI7_PARBF</name>
<evidence type="ECO:0000313" key="3">
    <source>
        <dbReference type="Proteomes" id="UP000326961"/>
    </source>
</evidence>
<evidence type="ECO:0000313" key="2">
    <source>
        <dbReference type="EMBL" id="QEZ67864.1"/>
    </source>
</evidence>
<dbReference type="RefSeq" id="WP_021430831.1">
    <property type="nucleotide sequence ID" value="NZ_BROK01000023.1"/>
</dbReference>
<protein>
    <submittedName>
        <fullName evidence="2">Uncharacterized protein</fullName>
    </submittedName>
</protein>
<dbReference type="EMBL" id="CP032452">
    <property type="protein sequence ID" value="QEZ67864.1"/>
    <property type="molecule type" value="Genomic_DNA"/>
</dbReference>
<proteinExistence type="predicted"/>